<dbReference type="EMBL" id="CP045483">
    <property type="protein sequence ID" value="QGR19333.1"/>
    <property type="molecule type" value="Genomic_DNA"/>
</dbReference>
<evidence type="ECO:0000313" key="2">
    <source>
        <dbReference type="Proteomes" id="UP000423396"/>
    </source>
</evidence>
<name>A0A650CNJ1_9CREN</name>
<dbReference type="SUPFAM" id="SSF51905">
    <property type="entry name" value="FAD/NAD(P)-binding domain"/>
    <property type="match status" value="1"/>
</dbReference>
<sequence>MKIAIIGGGVSGSLLGYLLKAKTNHEVKLFDVINKYVKPCGDIVPNVFSPPYPWEVKFEIKRFAFYIDGERVYDVEYRHTKWLVIDKWKWINDMRKNLGFNHVSEFRKEDFDLVIDSKGPYDMDRDVVYTTRAIIKTDKFTDEAIFEFDTKYTGFYWIFPAEEGLLNIGAGFIEYKNSKELLLKYMKERYGNFELLDIRGAPISISPVRNKVGRIGEARGLVFPLSGEGIRPSAISAIKAYEVVSYDFNKFEERLDSALKSLEDSIMLQHKILSLYRKSGLSLRKGLLKFLFKNEILIDAYLEDKLTPEGITESARFVKSGGILRK</sequence>
<dbReference type="GeneID" id="42798328"/>
<dbReference type="OrthoDB" id="46008at2157"/>
<dbReference type="Proteomes" id="UP000423396">
    <property type="component" value="Chromosome"/>
</dbReference>
<dbReference type="Gene3D" id="3.50.50.60">
    <property type="entry name" value="FAD/NAD(P)-binding domain"/>
    <property type="match status" value="1"/>
</dbReference>
<dbReference type="InterPro" id="IPR036291">
    <property type="entry name" value="NAD(P)-bd_dom_sf"/>
</dbReference>
<dbReference type="InterPro" id="IPR050407">
    <property type="entry name" value="Geranylgeranyl_reductase"/>
</dbReference>
<keyword evidence="2" id="KW-1185">Reference proteome</keyword>
<gene>
    <name evidence="1" type="ORF">D1868_04610</name>
</gene>
<dbReference type="KEGG" id="sazo:D1868_04610"/>
<accession>A0A650CNJ1</accession>
<dbReference type="RefSeq" id="WP_156006002.1">
    <property type="nucleotide sequence ID" value="NZ_CP045483.1"/>
</dbReference>
<reference evidence="1 2" key="1">
    <citation type="submission" date="2019-10" db="EMBL/GenBank/DDBJ databases">
        <title>Genome Sequences from Six Type Strain Members of the Archaeal Family Sulfolobaceae: Acidianus ambivalens, Acidianus infernus, Metallosphaera prunae, Stygiolobus azoricus, Sulfolobus metallicus, and Sulfurisphaera ohwakuensis.</title>
        <authorList>
            <person name="Counts J.A."/>
            <person name="Kelly R.M."/>
        </authorList>
    </citation>
    <scope>NUCLEOTIDE SEQUENCE [LARGE SCALE GENOMIC DNA]</scope>
    <source>
        <strain evidence="1 2">FC6</strain>
    </source>
</reference>
<proteinExistence type="predicted"/>
<dbReference type="PANTHER" id="PTHR42685:SF20">
    <property type="entry name" value="HYDROGENASE, PUTATIVE-RELATED"/>
    <property type="match status" value="1"/>
</dbReference>
<dbReference type="AlphaFoldDB" id="A0A650CNJ1"/>
<dbReference type="PANTHER" id="PTHR42685">
    <property type="entry name" value="GERANYLGERANYL DIPHOSPHATE REDUCTASE"/>
    <property type="match status" value="1"/>
</dbReference>
<evidence type="ECO:0000313" key="1">
    <source>
        <dbReference type="EMBL" id="QGR19333.1"/>
    </source>
</evidence>
<protein>
    <submittedName>
        <fullName evidence="1">NAD(P)/FAD-dependent oxidoreductase</fullName>
    </submittedName>
</protein>
<dbReference type="SUPFAM" id="SSF51735">
    <property type="entry name" value="NAD(P)-binding Rossmann-fold domains"/>
    <property type="match status" value="1"/>
</dbReference>
<dbReference type="InterPro" id="IPR036188">
    <property type="entry name" value="FAD/NAD-bd_sf"/>
</dbReference>
<organism evidence="1 2">
    <name type="scientific">Stygiolobus azoricus</name>
    <dbReference type="NCBI Taxonomy" id="41675"/>
    <lineage>
        <taxon>Archaea</taxon>
        <taxon>Thermoproteota</taxon>
        <taxon>Thermoprotei</taxon>
        <taxon>Sulfolobales</taxon>
        <taxon>Sulfolobaceae</taxon>
        <taxon>Stygiolobus</taxon>
    </lineage>
</organism>